<dbReference type="InterPro" id="IPR024956">
    <property type="entry name" value="tRNAHis_GuaTrfase_cat"/>
</dbReference>
<dbReference type="AlphaFoldDB" id="A0A0V0TF47"/>
<evidence type="ECO:0000256" key="14">
    <source>
        <dbReference type="PIRSR" id="PIRSR028980-2"/>
    </source>
</evidence>
<evidence type="ECO:0000256" key="1">
    <source>
        <dbReference type="ARBA" id="ARBA00010113"/>
    </source>
</evidence>
<dbReference type="InterPro" id="IPR038469">
    <property type="entry name" value="tRNAHis_GuaTrfase_Thg1_sf"/>
</dbReference>
<comment type="subunit">
    <text evidence="11">Homotetramer. Interacts with MFN1 and MFN2; functions as a guanyl-nucleotide exchange factor/GEF for MFN2 and also probably MFN1.</text>
</comment>
<dbReference type="Pfam" id="PF04446">
    <property type="entry name" value="Thg1"/>
    <property type="match status" value="1"/>
</dbReference>
<feature type="domain" description="Thg1 C-terminal" evidence="16">
    <location>
        <begin position="162"/>
        <end position="243"/>
    </location>
</feature>
<evidence type="ECO:0000313" key="18">
    <source>
        <dbReference type="Proteomes" id="UP000055048"/>
    </source>
</evidence>
<feature type="binding site" evidence="13">
    <location>
        <begin position="97"/>
        <end position="98"/>
    </location>
    <ligand>
        <name>GTP</name>
        <dbReference type="ChEBI" id="CHEBI:37565"/>
    </ligand>
</feature>
<evidence type="ECO:0000256" key="3">
    <source>
        <dbReference type="ARBA" id="ARBA00022694"/>
    </source>
</evidence>
<evidence type="ECO:0000256" key="7">
    <source>
        <dbReference type="ARBA" id="ARBA00022842"/>
    </source>
</evidence>
<feature type="binding site" evidence="14">
    <location>
        <position position="98"/>
    </location>
    <ligand>
        <name>Mg(2+)</name>
        <dbReference type="ChEBI" id="CHEBI:18420"/>
        <label>2</label>
        <note>catalytic</note>
    </ligand>
</feature>
<accession>A0A0V0TF47</accession>
<dbReference type="FunFam" id="3.30.70.3000:FF:000001">
    <property type="entry name" value="tRNA(His) guanylyltransferase"/>
    <property type="match status" value="1"/>
</dbReference>
<evidence type="ECO:0000256" key="8">
    <source>
        <dbReference type="ARBA" id="ARBA00023134"/>
    </source>
</evidence>
<evidence type="ECO:0000256" key="4">
    <source>
        <dbReference type="ARBA" id="ARBA00022695"/>
    </source>
</evidence>
<keyword evidence="3 12" id="KW-0819">tRNA processing</keyword>
<keyword evidence="2 12" id="KW-0808">Transferase</keyword>
<evidence type="ECO:0000256" key="6">
    <source>
        <dbReference type="ARBA" id="ARBA00022741"/>
    </source>
</evidence>
<comment type="caution">
    <text evidence="17">The sequence shown here is derived from an EMBL/GenBank/DDBJ whole genome shotgun (WGS) entry which is preliminary data.</text>
</comment>
<keyword evidence="8 12" id="KW-0342">GTP-binding</keyword>
<keyword evidence="18" id="KW-1185">Reference proteome</keyword>
<feature type="binding site" evidence="14">
    <location>
        <position position="51"/>
    </location>
    <ligand>
        <name>Mg(2+)</name>
        <dbReference type="ChEBI" id="CHEBI:18420"/>
        <label>2</label>
        <note>catalytic</note>
    </ligand>
</feature>
<dbReference type="PIRSF" id="PIRSF028980">
    <property type="entry name" value="tRNAHis_guanylyltransferase"/>
    <property type="match status" value="1"/>
</dbReference>
<name>A0A0V0TF47_9BILA</name>
<comment type="catalytic activity">
    <reaction evidence="9 12">
        <text>a 5'-end ribonucleotide-tRNA(His) + GTP + ATP + H2O = a 5'-end phospho-guanosine-ribonucleotide-tRNA(His) + AMP + 2 diphosphate + H(+)</text>
        <dbReference type="Rhea" id="RHEA:54564"/>
        <dbReference type="Rhea" id="RHEA-COMP:14193"/>
        <dbReference type="Rhea" id="RHEA-COMP:14917"/>
        <dbReference type="ChEBI" id="CHEBI:15377"/>
        <dbReference type="ChEBI" id="CHEBI:15378"/>
        <dbReference type="ChEBI" id="CHEBI:30616"/>
        <dbReference type="ChEBI" id="CHEBI:33019"/>
        <dbReference type="ChEBI" id="CHEBI:37565"/>
        <dbReference type="ChEBI" id="CHEBI:138282"/>
        <dbReference type="ChEBI" id="CHEBI:141847"/>
        <dbReference type="ChEBI" id="CHEBI:456215"/>
        <dbReference type="EC" id="2.7.7.79"/>
    </reaction>
</comment>
<reference evidence="17 18" key="1">
    <citation type="submission" date="2015-01" db="EMBL/GenBank/DDBJ databases">
        <title>Evolution of Trichinella species and genotypes.</title>
        <authorList>
            <person name="Korhonen P.K."/>
            <person name="Edoardo P."/>
            <person name="Giuseppe L.R."/>
            <person name="Gasser R.B."/>
        </authorList>
    </citation>
    <scope>NUCLEOTIDE SEQUENCE [LARGE SCALE GENOMIC DNA]</scope>
    <source>
        <strain evidence="17">ISS417</strain>
    </source>
</reference>
<organism evidence="17 18">
    <name type="scientific">Trichinella murrelli</name>
    <dbReference type="NCBI Taxonomy" id="144512"/>
    <lineage>
        <taxon>Eukaryota</taxon>
        <taxon>Metazoa</taxon>
        <taxon>Ecdysozoa</taxon>
        <taxon>Nematoda</taxon>
        <taxon>Enoplea</taxon>
        <taxon>Dorylaimia</taxon>
        <taxon>Trichinellida</taxon>
        <taxon>Trichinellidae</taxon>
        <taxon>Trichinella</taxon>
    </lineage>
</organism>
<sequence>MSTDRLNNLSTHPIRAYMCKVQMANTKWAYVRKFEQAEMCLMNTWIVVRLDGCSFRRFTEEHRFEKPNDLAGLKLMYNAAKSVMNNYKDIRIAYGHSDEFSFVFWKRTNLWNRRLQKFVSTITSLFTSNYIFQWNFHFIDNRPLIWAPCFDGRVILYPTDENLTDYLKWRQADCHINNLYNTVFWKLVNEGQLKPAEAEKRLCGSSAADKNEILFSQFNTNYNNEPDIFRKGTVLYRNVDGETVNTFHGSIIDDQFWQSNVHLLN</sequence>
<dbReference type="GO" id="GO:0005525">
    <property type="term" value="F:GTP binding"/>
    <property type="evidence" value="ECO:0007669"/>
    <property type="project" value="UniProtKB-UniRule"/>
</dbReference>
<evidence type="ECO:0000256" key="9">
    <source>
        <dbReference type="ARBA" id="ARBA00047281"/>
    </source>
</evidence>
<evidence type="ECO:0000256" key="10">
    <source>
        <dbReference type="ARBA" id="ARBA00058346"/>
    </source>
</evidence>
<dbReference type="InterPro" id="IPR007537">
    <property type="entry name" value="tRNAHis_GuaTrfase_Thg1"/>
</dbReference>
<keyword evidence="4 12" id="KW-0548">Nucleotidyltransferase</keyword>
<keyword evidence="6 12" id="KW-0547">Nucleotide-binding</keyword>
<feature type="binding site" evidence="14">
    <location>
        <position position="98"/>
    </location>
    <ligand>
        <name>Mg(2+)</name>
        <dbReference type="ChEBI" id="CHEBI:18420"/>
        <label>1</label>
        <note>catalytic</note>
    </ligand>
</feature>
<evidence type="ECO:0000256" key="13">
    <source>
        <dbReference type="PIRSR" id="PIRSR028980-1"/>
    </source>
</evidence>
<comment type="similarity">
    <text evidence="1 12">Belongs to the tRNA(His) guanylyltransferase family.</text>
</comment>
<dbReference type="GO" id="GO:0000287">
    <property type="term" value="F:magnesium ion binding"/>
    <property type="evidence" value="ECO:0007669"/>
    <property type="project" value="UniProtKB-UniRule"/>
</dbReference>
<proteinExistence type="inferred from homology"/>
<comment type="cofactor">
    <cofactor evidence="14">
        <name>Mg(2+)</name>
        <dbReference type="ChEBI" id="CHEBI:18420"/>
    </cofactor>
    <text evidence="14">Binds 2 magnesium ions per subunit.</text>
</comment>
<dbReference type="Pfam" id="PF14413">
    <property type="entry name" value="Thg1C"/>
    <property type="match status" value="1"/>
</dbReference>
<dbReference type="InterPro" id="IPR025845">
    <property type="entry name" value="Thg1_C_dom"/>
</dbReference>
<protein>
    <recommendedName>
        <fullName evidence="12">tRNA(His) guanylyltransferase</fullName>
        <ecNumber evidence="12">2.7.7.79</ecNumber>
    </recommendedName>
    <alternativeName>
        <fullName evidence="12">tRNA-histidine guanylyltransferase</fullName>
    </alternativeName>
</protein>
<dbReference type="Proteomes" id="UP000055048">
    <property type="component" value="Unassembled WGS sequence"/>
</dbReference>
<dbReference type="Gene3D" id="3.30.70.3000">
    <property type="match status" value="1"/>
</dbReference>
<dbReference type="GO" id="GO:0008193">
    <property type="term" value="F:tRNA guanylyltransferase activity"/>
    <property type="evidence" value="ECO:0007669"/>
    <property type="project" value="UniProtKB-UniRule"/>
</dbReference>
<feature type="binding site" evidence="14">
    <location>
        <position position="51"/>
    </location>
    <ligand>
        <name>Mg(2+)</name>
        <dbReference type="ChEBI" id="CHEBI:18420"/>
        <label>1</label>
        <note>catalytic</note>
    </ligand>
</feature>
<keyword evidence="5 12" id="KW-0479">Metal-binding</keyword>
<dbReference type="GO" id="GO:0006400">
    <property type="term" value="P:tRNA modification"/>
    <property type="evidence" value="ECO:0007669"/>
    <property type="project" value="UniProtKB-UniRule"/>
</dbReference>
<evidence type="ECO:0000256" key="12">
    <source>
        <dbReference type="PIRNR" id="PIRNR028980"/>
    </source>
</evidence>
<dbReference type="PANTHER" id="PTHR12729:SF6">
    <property type="entry name" value="TRNA(HIS) GUANYLYLTRANSFERASE-RELATED"/>
    <property type="match status" value="1"/>
</dbReference>
<evidence type="ECO:0000256" key="2">
    <source>
        <dbReference type="ARBA" id="ARBA00022679"/>
    </source>
</evidence>
<evidence type="ECO:0000256" key="5">
    <source>
        <dbReference type="ARBA" id="ARBA00022723"/>
    </source>
</evidence>
<dbReference type="PANTHER" id="PTHR12729">
    <property type="entry name" value="TRNA(HIS) GUANYLYLTRANSFERASE-RELATED"/>
    <property type="match status" value="1"/>
</dbReference>
<feature type="domain" description="tRNAHis guanylyltransferase catalytic" evidence="15">
    <location>
        <begin position="29"/>
        <end position="158"/>
    </location>
</feature>
<gene>
    <name evidence="17" type="primary">THG1L</name>
    <name evidence="17" type="ORF">T05_9865</name>
</gene>
<evidence type="ECO:0000259" key="16">
    <source>
        <dbReference type="Pfam" id="PF14413"/>
    </source>
</evidence>
<feature type="binding site" evidence="14">
    <location>
        <position position="52"/>
    </location>
    <ligand>
        <name>Mg(2+)</name>
        <dbReference type="ChEBI" id="CHEBI:18420"/>
        <label>1</label>
        <note>catalytic</note>
    </ligand>
</feature>
<evidence type="ECO:0000256" key="11">
    <source>
        <dbReference type="ARBA" id="ARBA00065710"/>
    </source>
</evidence>
<evidence type="ECO:0000313" key="17">
    <source>
        <dbReference type="EMBL" id="KRX37645.1"/>
    </source>
</evidence>
<comment type="function">
    <text evidence="10">Adds a GMP to the 5'-end of tRNA(His) after transcription and RNase P cleavage. This step is essential for proper recognition of the tRNA and for the fidelity of protein synthesis. Also functions as a guanyl-nucleotide exchange factor/GEF for the MFN1 and MFN2 mitofusins thereby regulating mitochondrial fusion. By regulating both mitochondrial dynamics and bioenergetic function, it contributes to cell survival following oxidative stress.</text>
</comment>
<keyword evidence="7 12" id="KW-0460">Magnesium</keyword>
<dbReference type="EMBL" id="JYDJ01000301">
    <property type="protein sequence ID" value="KRX37645.1"/>
    <property type="molecule type" value="Genomic_DNA"/>
</dbReference>
<evidence type="ECO:0000259" key="15">
    <source>
        <dbReference type="Pfam" id="PF04446"/>
    </source>
</evidence>
<dbReference type="EC" id="2.7.7.79" evidence="12"/>